<dbReference type="PANTHER" id="PTHR35525">
    <property type="entry name" value="BLL6575 PROTEIN"/>
    <property type="match status" value="1"/>
</dbReference>
<dbReference type="Gene3D" id="1.10.3300.10">
    <property type="entry name" value="Jann2411-like domain"/>
    <property type="match status" value="1"/>
</dbReference>
<dbReference type="InterPro" id="IPR010852">
    <property type="entry name" value="ABATE"/>
</dbReference>
<dbReference type="Pfam" id="PF07336">
    <property type="entry name" value="ABATE"/>
    <property type="match status" value="1"/>
</dbReference>
<dbReference type="InParanoid" id="A0A263D5L5"/>
<evidence type="ECO:0000259" key="1">
    <source>
        <dbReference type="Pfam" id="PF11706"/>
    </source>
</evidence>
<protein>
    <recommendedName>
        <fullName evidence="1">Zinc finger CGNR domain-containing protein</fullName>
    </recommendedName>
</protein>
<dbReference type="RefSeq" id="WP_094862745.1">
    <property type="nucleotide sequence ID" value="NZ_NKYE01000006.1"/>
</dbReference>
<dbReference type="InterPro" id="IPR021005">
    <property type="entry name" value="Znf_CGNR"/>
</dbReference>
<accession>A0A263D5L5</accession>
<gene>
    <name evidence="2" type="ORF">CFN78_11530</name>
</gene>
<name>A0A263D5L5_9PSEU</name>
<dbReference type="Proteomes" id="UP000242444">
    <property type="component" value="Unassembled WGS sequence"/>
</dbReference>
<dbReference type="Pfam" id="PF11706">
    <property type="entry name" value="zf-CGNR"/>
    <property type="match status" value="1"/>
</dbReference>
<feature type="domain" description="Zinc finger CGNR" evidence="1">
    <location>
        <begin position="127"/>
        <end position="168"/>
    </location>
</feature>
<dbReference type="SUPFAM" id="SSF160904">
    <property type="entry name" value="Jann2411-like"/>
    <property type="match status" value="1"/>
</dbReference>
<dbReference type="OrthoDB" id="3531194at2"/>
<dbReference type="InterPro" id="IPR023286">
    <property type="entry name" value="ABATE_dom_sf"/>
</dbReference>
<evidence type="ECO:0000313" key="3">
    <source>
        <dbReference type="Proteomes" id="UP000242444"/>
    </source>
</evidence>
<dbReference type="AlphaFoldDB" id="A0A263D5L5"/>
<comment type="caution">
    <text evidence="2">The sequence shown here is derived from an EMBL/GenBank/DDBJ whole genome shotgun (WGS) entry which is preliminary data.</text>
</comment>
<keyword evidence="3" id="KW-1185">Reference proteome</keyword>
<reference evidence="2 3" key="1">
    <citation type="submission" date="2017-07" db="EMBL/GenBank/DDBJ databases">
        <title>Amycolatopsis antarcticus sp. nov., isolated from the surface of an Antarcticus brown macroalga.</title>
        <authorList>
            <person name="Wang J."/>
            <person name="Leiva S."/>
            <person name="Huang J."/>
            <person name="Huang Y."/>
        </authorList>
    </citation>
    <scope>NUCLEOTIDE SEQUENCE [LARGE SCALE GENOMIC DNA]</scope>
    <source>
        <strain evidence="2 3">AU-G6</strain>
    </source>
</reference>
<dbReference type="EMBL" id="NKYE01000006">
    <property type="protein sequence ID" value="OZM72887.1"/>
    <property type="molecule type" value="Genomic_DNA"/>
</dbReference>
<organism evidence="2 3">
    <name type="scientific">Amycolatopsis antarctica</name>
    <dbReference type="NCBI Taxonomy" id="1854586"/>
    <lineage>
        <taxon>Bacteria</taxon>
        <taxon>Bacillati</taxon>
        <taxon>Actinomycetota</taxon>
        <taxon>Actinomycetes</taxon>
        <taxon>Pseudonocardiales</taxon>
        <taxon>Pseudonocardiaceae</taxon>
        <taxon>Amycolatopsis</taxon>
    </lineage>
</organism>
<evidence type="ECO:0000313" key="2">
    <source>
        <dbReference type="EMBL" id="OZM72887.1"/>
    </source>
</evidence>
<sequence length="171" mass="18997">MHFNPYGGSAAQVAASLVNLGPTTPEELVAVMRAHGMSLDRLTTGEAAAIAEWAARLREVFEETGTDRRVDLLNRLLADSASQPYISRHDDSPAHLHYASERAARLRRVQAYTAGGLAHALCEEPARIGACAREECRTVYIDTSRNGRRRYCTTRCAGRVHVAEHRRRERT</sequence>
<dbReference type="PANTHER" id="PTHR35525:SF3">
    <property type="entry name" value="BLL6575 PROTEIN"/>
    <property type="match status" value="1"/>
</dbReference>
<proteinExistence type="predicted"/>